<name>A0A9N8F576_9STRA</name>
<dbReference type="AlphaFoldDB" id="A0A9N8F576"/>
<protein>
    <submittedName>
        <fullName evidence="1">Uncharacterized protein</fullName>
    </submittedName>
</protein>
<reference evidence="1" key="1">
    <citation type="submission" date="2020-06" db="EMBL/GenBank/DDBJ databases">
        <authorList>
            <consortium name="Plant Systems Biology data submission"/>
        </authorList>
    </citation>
    <scope>NUCLEOTIDE SEQUENCE</scope>
    <source>
        <strain evidence="1">D6</strain>
    </source>
</reference>
<comment type="caution">
    <text evidence="1">The sequence shown here is derived from an EMBL/GenBank/DDBJ whole genome shotgun (WGS) entry which is preliminary data.</text>
</comment>
<evidence type="ECO:0000313" key="1">
    <source>
        <dbReference type="EMBL" id="CAB9531104.1"/>
    </source>
</evidence>
<organism evidence="1 2">
    <name type="scientific">Seminavis robusta</name>
    <dbReference type="NCBI Taxonomy" id="568900"/>
    <lineage>
        <taxon>Eukaryota</taxon>
        <taxon>Sar</taxon>
        <taxon>Stramenopiles</taxon>
        <taxon>Ochrophyta</taxon>
        <taxon>Bacillariophyta</taxon>
        <taxon>Bacillariophyceae</taxon>
        <taxon>Bacillariophycidae</taxon>
        <taxon>Naviculales</taxon>
        <taxon>Naviculaceae</taxon>
        <taxon>Seminavis</taxon>
    </lineage>
</organism>
<dbReference type="OrthoDB" id="407358at2759"/>
<dbReference type="EMBL" id="CAICTM010003240">
    <property type="protein sequence ID" value="CAB9531104.1"/>
    <property type="molecule type" value="Genomic_DNA"/>
</dbReference>
<gene>
    <name evidence="1" type="ORF">SEMRO_3242_G345790.1</name>
</gene>
<dbReference type="Proteomes" id="UP001153069">
    <property type="component" value="Unassembled WGS sequence"/>
</dbReference>
<evidence type="ECO:0000313" key="2">
    <source>
        <dbReference type="Proteomes" id="UP001153069"/>
    </source>
</evidence>
<sequence length="224" mass="25118">MNNQGDDNQKEEDPLVLISMKCTFPQLLEVIRCIDVGGGSHITGTGARHSSQLPVDLARRVASYLSVRRVIQSQVKAASASSMDSVYKLSGCLADDDTSWWLSGSQSMSLGRGEEFVEFQLCPAGNLLCRIEAVHIRIPPLPAGPLSVREFRVDVANEQKIWRQLPYHYEVDNRTGMQRFPIGHVDAQAIRIVCLSNQISPFLSTMRDPQHHYERVGFYAVKFE</sequence>
<accession>A0A9N8F576</accession>
<keyword evidence="2" id="KW-1185">Reference proteome</keyword>
<proteinExistence type="predicted"/>